<feature type="region of interest" description="Disordered" evidence="1">
    <location>
        <begin position="63"/>
        <end position="82"/>
    </location>
</feature>
<dbReference type="AlphaFoldDB" id="A0A2I0VBH4"/>
<reference evidence="2 3" key="1">
    <citation type="journal article" date="2016" name="Sci. Rep.">
        <title>The Dendrobium catenatum Lindl. genome sequence provides insights into polysaccharide synthase, floral development and adaptive evolution.</title>
        <authorList>
            <person name="Zhang G.Q."/>
            <person name="Xu Q."/>
            <person name="Bian C."/>
            <person name="Tsai W.C."/>
            <person name="Yeh C.M."/>
            <person name="Liu K.W."/>
            <person name="Yoshida K."/>
            <person name="Zhang L.S."/>
            <person name="Chang S.B."/>
            <person name="Chen F."/>
            <person name="Shi Y."/>
            <person name="Su Y.Y."/>
            <person name="Zhang Y.Q."/>
            <person name="Chen L.J."/>
            <person name="Yin Y."/>
            <person name="Lin M."/>
            <person name="Huang H."/>
            <person name="Deng H."/>
            <person name="Wang Z.W."/>
            <person name="Zhu S.L."/>
            <person name="Zhao X."/>
            <person name="Deng C."/>
            <person name="Niu S.C."/>
            <person name="Huang J."/>
            <person name="Wang M."/>
            <person name="Liu G.H."/>
            <person name="Yang H.J."/>
            <person name="Xiao X.J."/>
            <person name="Hsiao Y.Y."/>
            <person name="Wu W.L."/>
            <person name="Chen Y.Y."/>
            <person name="Mitsuda N."/>
            <person name="Ohme-Takagi M."/>
            <person name="Luo Y.B."/>
            <person name="Van de Peer Y."/>
            <person name="Liu Z.J."/>
        </authorList>
    </citation>
    <scope>NUCLEOTIDE SEQUENCE [LARGE SCALE GENOMIC DNA]</scope>
    <source>
        <tissue evidence="2">The whole plant</tissue>
    </source>
</reference>
<feature type="compositionally biased region" description="Basic residues" evidence="1">
    <location>
        <begin position="63"/>
        <end position="73"/>
    </location>
</feature>
<proteinExistence type="predicted"/>
<reference evidence="2 3" key="2">
    <citation type="journal article" date="2017" name="Nature">
        <title>The Apostasia genome and the evolution of orchids.</title>
        <authorList>
            <person name="Zhang G.Q."/>
            <person name="Liu K.W."/>
            <person name="Li Z."/>
            <person name="Lohaus R."/>
            <person name="Hsiao Y.Y."/>
            <person name="Niu S.C."/>
            <person name="Wang J.Y."/>
            <person name="Lin Y.C."/>
            <person name="Xu Q."/>
            <person name="Chen L.J."/>
            <person name="Yoshida K."/>
            <person name="Fujiwara S."/>
            <person name="Wang Z.W."/>
            <person name="Zhang Y.Q."/>
            <person name="Mitsuda N."/>
            <person name="Wang M."/>
            <person name="Liu G.H."/>
            <person name="Pecoraro L."/>
            <person name="Huang H.X."/>
            <person name="Xiao X.J."/>
            <person name="Lin M."/>
            <person name="Wu X.Y."/>
            <person name="Wu W.L."/>
            <person name="Chen Y.Y."/>
            <person name="Chang S.B."/>
            <person name="Sakamoto S."/>
            <person name="Ohme-Takagi M."/>
            <person name="Yagi M."/>
            <person name="Zeng S.J."/>
            <person name="Shen C.Y."/>
            <person name="Yeh C.M."/>
            <person name="Luo Y.B."/>
            <person name="Tsai W.C."/>
            <person name="Van de Peer Y."/>
            <person name="Liu Z.J."/>
        </authorList>
    </citation>
    <scope>NUCLEOTIDE SEQUENCE [LARGE SCALE GENOMIC DNA]</scope>
    <source>
        <tissue evidence="2">The whole plant</tissue>
    </source>
</reference>
<dbReference type="EMBL" id="KZ504971">
    <property type="protein sequence ID" value="PKU60761.1"/>
    <property type="molecule type" value="Genomic_DNA"/>
</dbReference>
<keyword evidence="3" id="KW-1185">Reference proteome</keyword>
<evidence type="ECO:0000313" key="2">
    <source>
        <dbReference type="EMBL" id="PKU60761.1"/>
    </source>
</evidence>
<evidence type="ECO:0000256" key="1">
    <source>
        <dbReference type="SAM" id="MobiDB-lite"/>
    </source>
</evidence>
<dbReference type="Proteomes" id="UP000233837">
    <property type="component" value="Unassembled WGS sequence"/>
</dbReference>
<organism evidence="2 3">
    <name type="scientific">Dendrobium catenatum</name>
    <dbReference type="NCBI Taxonomy" id="906689"/>
    <lineage>
        <taxon>Eukaryota</taxon>
        <taxon>Viridiplantae</taxon>
        <taxon>Streptophyta</taxon>
        <taxon>Embryophyta</taxon>
        <taxon>Tracheophyta</taxon>
        <taxon>Spermatophyta</taxon>
        <taxon>Magnoliopsida</taxon>
        <taxon>Liliopsida</taxon>
        <taxon>Asparagales</taxon>
        <taxon>Orchidaceae</taxon>
        <taxon>Epidendroideae</taxon>
        <taxon>Malaxideae</taxon>
        <taxon>Dendrobiinae</taxon>
        <taxon>Dendrobium</taxon>
    </lineage>
</organism>
<feature type="region of interest" description="Disordered" evidence="1">
    <location>
        <begin position="1"/>
        <end position="23"/>
    </location>
</feature>
<accession>A0A2I0VBH4</accession>
<protein>
    <submittedName>
        <fullName evidence="2">Uncharacterized protein</fullName>
    </submittedName>
</protein>
<sequence>MGGSELRHLRIGTSNSTPRRGIRGSRRLTRRLHRGLFQRGVRALGISLRDALIDRCAALHNGVRLRRHRRRRGSSSPRPDLP</sequence>
<name>A0A2I0VBH4_9ASPA</name>
<gene>
    <name evidence="2" type="ORF">MA16_Dca028328</name>
</gene>
<evidence type="ECO:0000313" key="3">
    <source>
        <dbReference type="Proteomes" id="UP000233837"/>
    </source>
</evidence>